<evidence type="ECO:0000256" key="1">
    <source>
        <dbReference type="SAM" id="Phobius"/>
    </source>
</evidence>
<dbReference type="GO" id="GO:0016020">
    <property type="term" value="C:membrane"/>
    <property type="evidence" value="ECO:0007669"/>
    <property type="project" value="InterPro"/>
</dbReference>
<keyword evidence="1" id="KW-1133">Transmembrane helix</keyword>
<keyword evidence="1" id="KW-0812">Transmembrane</keyword>
<feature type="transmembrane region" description="Helical" evidence="1">
    <location>
        <begin position="71"/>
        <end position="92"/>
    </location>
</feature>
<proteinExistence type="predicted"/>
<dbReference type="Gene3D" id="2.70.170.10">
    <property type="entry name" value="Neurotransmitter-gated ion-channel ligand-binding domain"/>
    <property type="match status" value="1"/>
</dbReference>
<protein>
    <submittedName>
        <fullName evidence="3">HDC01676</fullName>
    </submittedName>
</protein>
<dbReference type="Pfam" id="PF02931">
    <property type="entry name" value="Neur_chan_LBD"/>
    <property type="match status" value="1"/>
</dbReference>
<reference evidence="3" key="1">
    <citation type="journal article" date="2003" name="Genome Biol.">
        <title>An integrated gene annotation and transcriptional profiling approach towards the full gene content of the Drosophila genome.</title>
        <authorList>
            <person name="Hild M."/>
            <person name="Beckmann B."/>
            <person name="Haas S.A."/>
            <person name="Koch B."/>
            <person name="Solovyev V."/>
            <person name="Busold C."/>
            <person name="Fellenberg K."/>
            <person name="Boutros M."/>
            <person name="Vingron M."/>
            <person name="Sauer F."/>
            <person name="Hoheisel J.D."/>
            <person name="Paro R."/>
        </authorList>
    </citation>
    <scope>NUCLEOTIDE SEQUENCE</scope>
</reference>
<evidence type="ECO:0000259" key="2">
    <source>
        <dbReference type="Pfam" id="PF02931"/>
    </source>
</evidence>
<dbReference type="SUPFAM" id="SSF63712">
    <property type="entry name" value="Nicotinic receptor ligand binding domain-like"/>
    <property type="match status" value="1"/>
</dbReference>
<dbReference type="EMBL" id="BK003362">
    <property type="protein sequence ID" value="DAA03561.1"/>
    <property type="molecule type" value="Genomic_DNA"/>
</dbReference>
<evidence type="ECO:0000313" key="3">
    <source>
        <dbReference type="EMBL" id="DAA03561.1"/>
    </source>
</evidence>
<dbReference type="GO" id="GO:0005230">
    <property type="term" value="F:extracellular ligand-gated monoatomic ion channel activity"/>
    <property type="evidence" value="ECO:0007669"/>
    <property type="project" value="InterPro"/>
</dbReference>
<organism evidence="3">
    <name type="scientific">Drosophila melanogaster</name>
    <name type="common">Fruit fly</name>
    <dbReference type="NCBI Taxonomy" id="7227"/>
    <lineage>
        <taxon>Eukaryota</taxon>
        <taxon>Metazoa</taxon>
        <taxon>Ecdysozoa</taxon>
        <taxon>Arthropoda</taxon>
        <taxon>Hexapoda</taxon>
        <taxon>Insecta</taxon>
        <taxon>Pterygota</taxon>
        <taxon>Neoptera</taxon>
        <taxon>Endopterygota</taxon>
        <taxon>Diptera</taxon>
        <taxon>Brachycera</taxon>
        <taxon>Muscomorpha</taxon>
        <taxon>Ephydroidea</taxon>
        <taxon>Drosophilidae</taxon>
        <taxon>Drosophila</taxon>
        <taxon>Sophophora</taxon>
    </lineage>
</organism>
<sequence length="156" mass="17987">MRQRNCSVDQLPIKSCQGPHEKRLLNHLLSTYNTLERPVANESEPLEVKFGLTLQQIIDVDEKNQILTTNAWLNLLVMVLVTMTMMMMMMMARHGSQLQPNATELEEQDERSGRRLLGHDIKMHIVAGPPATISIQVKKNKVISIFRLTPKHFQWM</sequence>
<dbReference type="InterPro" id="IPR036734">
    <property type="entry name" value="Neur_chan_lig-bd_sf"/>
</dbReference>
<feature type="domain" description="Neurotransmitter-gated ion-channel ligand-binding" evidence="2">
    <location>
        <begin position="21"/>
        <end position="74"/>
    </location>
</feature>
<accession>Q6IHQ4</accession>
<gene>
    <name evidence="3" type="ORF">HDC01676</name>
</gene>
<dbReference type="AlphaFoldDB" id="Q6IHQ4"/>
<name>Q6IHQ4_DROME</name>
<dbReference type="InterPro" id="IPR006202">
    <property type="entry name" value="Neur_chan_lig-bd"/>
</dbReference>
<keyword evidence="1" id="KW-0472">Membrane</keyword>